<gene>
    <name evidence="2" type="ORF">RRG08_039993</name>
</gene>
<evidence type="ECO:0000313" key="2">
    <source>
        <dbReference type="EMBL" id="KAK3764397.1"/>
    </source>
</evidence>
<feature type="compositionally biased region" description="Polar residues" evidence="1">
    <location>
        <begin position="25"/>
        <end position="43"/>
    </location>
</feature>
<dbReference type="AlphaFoldDB" id="A0AAE0Z9J2"/>
<keyword evidence="3" id="KW-1185">Reference proteome</keyword>
<name>A0AAE0Z9J2_9GAST</name>
<feature type="region of interest" description="Disordered" evidence="1">
    <location>
        <begin position="1"/>
        <end position="43"/>
    </location>
</feature>
<organism evidence="2 3">
    <name type="scientific">Elysia crispata</name>
    <name type="common">lettuce slug</name>
    <dbReference type="NCBI Taxonomy" id="231223"/>
    <lineage>
        <taxon>Eukaryota</taxon>
        <taxon>Metazoa</taxon>
        <taxon>Spiralia</taxon>
        <taxon>Lophotrochozoa</taxon>
        <taxon>Mollusca</taxon>
        <taxon>Gastropoda</taxon>
        <taxon>Heterobranchia</taxon>
        <taxon>Euthyneura</taxon>
        <taxon>Panpulmonata</taxon>
        <taxon>Sacoglossa</taxon>
        <taxon>Placobranchoidea</taxon>
        <taxon>Plakobranchidae</taxon>
        <taxon>Elysia</taxon>
    </lineage>
</organism>
<reference evidence="2" key="1">
    <citation type="journal article" date="2023" name="G3 (Bethesda)">
        <title>A reference genome for the long-term kleptoplast-retaining sea slug Elysia crispata morphotype clarki.</title>
        <authorList>
            <person name="Eastman K.E."/>
            <person name="Pendleton A.L."/>
            <person name="Shaikh M.A."/>
            <person name="Suttiyut T."/>
            <person name="Ogas R."/>
            <person name="Tomko P."/>
            <person name="Gavelis G."/>
            <person name="Widhalm J.R."/>
            <person name="Wisecaver J.H."/>
        </authorList>
    </citation>
    <scope>NUCLEOTIDE SEQUENCE</scope>
    <source>
        <strain evidence="2">ECLA1</strain>
    </source>
</reference>
<sequence>MLSNSPSRSLSDTRLESKKGHFRTGDSNSAVCDSSYSHGETTVSSQVAVTVLSVTEATVTVRLESPPGDSNSDVCDSSYSHGETTVTSQVAVTVLSVTEATVTVRLESSLR</sequence>
<feature type="region of interest" description="Disordered" evidence="1">
    <location>
        <begin position="62"/>
        <end position="81"/>
    </location>
</feature>
<dbReference type="EMBL" id="JAWDGP010004442">
    <property type="protein sequence ID" value="KAK3764397.1"/>
    <property type="molecule type" value="Genomic_DNA"/>
</dbReference>
<dbReference type="Proteomes" id="UP001283361">
    <property type="component" value="Unassembled WGS sequence"/>
</dbReference>
<evidence type="ECO:0000313" key="3">
    <source>
        <dbReference type="Proteomes" id="UP001283361"/>
    </source>
</evidence>
<protein>
    <submittedName>
        <fullName evidence="2">Uncharacterized protein</fullName>
    </submittedName>
</protein>
<accession>A0AAE0Z9J2</accession>
<feature type="compositionally biased region" description="Polar residues" evidence="1">
    <location>
        <begin position="1"/>
        <end position="10"/>
    </location>
</feature>
<feature type="compositionally biased region" description="Polar residues" evidence="1">
    <location>
        <begin position="68"/>
        <end position="81"/>
    </location>
</feature>
<evidence type="ECO:0000256" key="1">
    <source>
        <dbReference type="SAM" id="MobiDB-lite"/>
    </source>
</evidence>
<proteinExistence type="predicted"/>
<comment type="caution">
    <text evidence="2">The sequence shown here is derived from an EMBL/GenBank/DDBJ whole genome shotgun (WGS) entry which is preliminary data.</text>
</comment>